<feature type="transmembrane region" description="Helical" evidence="1">
    <location>
        <begin position="57"/>
        <end position="78"/>
    </location>
</feature>
<evidence type="ECO:0000313" key="2">
    <source>
        <dbReference type="EMBL" id="MBB6018535.1"/>
    </source>
</evidence>
<dbReference type="EMBL" id="JACHEW010000033">
    <property type="protein sequence ID" value="MBB6018535.1"/>
    <property type="molecule type" value="Genomic_DNA"/>
</dbReference>
<evidence type="ECO:0000313" key="3">
    <source>
        <dbReference type="Proteomes" id="UP000629870"/>
    </source>
</evidence>
<accession>A0ABR6NZB7</accession>
<gene>
    <name evidence="2" type="ORF">HNQ04_003816</name>
</gene>
<organism evidence="2 3">
    <name type="scientific">Deinococcus radiopugnans ATCC 19172</name>
    <dbReference type="NCBI Taxonomy" id="585398"/>
    <lineage>
        <taxon>Bacteria</taxon>
        <taxon>Thermotogati</taxon>
        <taxon>Deinococcota</taxon>
        <taxon>Deinococci</taxon>
        <taxon>Deinococcales</taxon>
        <taxon>Deinococcaceae</taxon>
        <taxon>Deinococcus</taxon>
    </lineage>
</organism>
<feature type="transmembrane region" description="Helical" evidence="1">
    <location>
        <begin position="166"/>
        <end position="184"/>
    </location>
</feature>
<dbReference type="SUPFAM" id="SSF103473">
    <property type="entry name" value="MFS general substrate transporter"/>
    <property type="match status" value="1"/>
</dbReference>
<feature type="transmembrane region" description="Helical" evidence="1">
    <location>
        <begin position="122"/>
        <end position="146"/>
    </location>
</feature>
<reference evidence="2 3" key="1">
    <citation type="submission" date="2020-08" db="EMBL/GenBank/DDBJ databases">
        <title>Genomic Encyclopedia of Type Strains, Phase IV (KMG-IV): sequencing the most valuable type-strain genomes for metagenomic binning, comparative biology and taxonomic classification.</title>
        <authorList>
            <person name="Goeker M."/>
        </authorList>
    </citation>
    <scope>NUCLEOTIDE SEQUENCE [LARGE SCALE GENOMIC DNA]</scope>
    <source>
        <strain evidence="2 3">DSM 12027</strain>
    </source>
</reference>
<protein>
    <submittedName>
        <fullName evidence="2">GPH family glycoside/pentoside/hexuronide:cation symporter</fullName>
    </submittedName>
</protein>
<keyword evidence="3" id="KW-1185">Reference proteome</keyword>
<dbReference type="Pfam" id="PF13347">
    <property type="entry name" value="MFS_2"/>
    <property type="match status" value="1"/>
</dbReference>
<dbReference type="InterPro" id="IPR039672">
    <property type="entry name" value="MFS_2"/>
</dbReference>
<feature type="transmembrane region" description="Helical" evidence="1">
    <location>
        <begin position="272"/>
        <end position="292"/>
    </location>
</feature>
<feature type="transmembrane region" description="Helical" evidence="1">
    <location>
        <begin position="90"/>
        <end position="110"/>
    </location>
</feature>
<proteinExistence type="predicted"/>
<comment type="caution">
    <text evidence="2">The sequence shown here is derived from an EMBL/GenBank/DDBJ whole genome shotgun (WGS) entry which is preliminary data.</text>
</comment>
<dbReference type="Proteomes" id="UP000629870">
    <property type="component" value="Unassembled WGS sequence"/>
</dbReference>
<evidence type="ECO:0000256" key="1">
    <source>
        <dbReference type="SAM" id="Phobius"/>
    </source>
</evidence>
<feature type="transmembrane region" description="Helical" evidence="1">
    <location>
        <begin position="413"/>
        <end position="435"/>
    </location>
</feature>
<name>A0ABR6NZB7_9DEIO</name>
<keyword evidence="1" id="KW-0472">Membrane</keyword>
<feature type="transmembrane region" description="Helical" evidence="1">
    <location>
        <begin position="25"/>
        <end position="45"/>
    </location>
</feature>
<dbReference type="Gene3D" id="1.20.1250.20">
    <property type="entry name" value="MFS general substrate transporter like domains"/>
    <property type="match status" value="2"/>
</dbReference>
<feature type="transmembrane region" description="Helical" evidence="1">
    <location>
        <begin position="329"/>
        <end position="351"/>
    </location>
</feature>
<keyword evidence="1" id="KW-1133">Transmembrane helix</keyword>
<dbReference type="PANTHER" id="PTHR11328:SF24">
    <property type="entry name" value="MAJOR FACILITATOR SUPERFAMILY (MFS) PROFILE DOMAIN-CONTAINING PROTEIN"/>
    <property type="match status" value="1"/>
</dbReference>
<feature type="transmembrane region" description="Helical" evidence="1">
    <location>
        <begin position="304"/>
        <end position="323"/>
    </location>
</feature>
<dbReference type="RefSeq" id="WP_249039213.1">
    <property type="nucleotide sequence ID" value="NZ_JACHEW010000033.1"/>
</dbReference>
<feature type="transmembrane region" description="Helical" evidence="1">
    <location>
        <begin position="371"/>
        <end position="393"/>
    </location>
</feature>
<keyword evidence="1" id="KW-0812">Transmembrane</keyword>
<feature type="transmembrane region" description="Helical" evidence="1">
    <location>
        <begin position="237"/>
        <end position="260"/>
    </location>
</feature>
<feature type="transmembrane region" description="Helical" evidence="1">
    <location>
        <begin position="190"/>
        <end position="210"/>
    </location>
</feature>
<sequence length="455" mass="49052">MTVPATPAVPVELDAGTTSATRWRYAAMNLGLVIPAQVSSFFFLYYVDHLKADPVKFAALMTAFALYNAIDNPVIGYLSDRTRTRWGRRIPYLLFATLPTLLFLALLFNAPFDAVQNPAGVLLYFGMLWVLWETTFTMVGTGYLALLPEMFRSFAERTDVSVRMNAVQVVGLLIGLALPPLLAAEIGWGPMGILFAVICAAAIYGGVGALSERAASVRAAPLPLLDALRSTFTNRSFLTVVAAQTMRFVATGTLATGMGFFVKYSLGVEGGLLTTLLLATAFVTAGALLWPWRRFVAQKYGARTTLLLAFAVSGLAVLPLAFIGSVPAAFLTTALFGVGLAGMILMGDVVLADVIDEDELRTGQRREGSYYGLSGLITTLSTGVVAAVFGWVALRYGYDPKLDVQPGTVAQGFRLFMTVPPLIGSALAVVFLWFYPLHGARLREVRQQLAARRGD</sequence>
<dbReference type="InterPro" id="IPR036259">
    <property type="entry name" value="MFS_trans_sf"/>
</dbReference>
<dbReference type="PANTHER" id="PTHR11328">
    <property type="entry name" value="MAJOR FACILITATOR SUPERFAMILY DOMAIN-CONTAINING PROTEIN"/>
    <property type="match status" value="1"/>
</dbReference>